<evidence type="ECO:0000256" key="9">
    <source>
        <dbReference type="ARBA" id="ARBA00023180"/>
    </source>
</evidence>
<evidence type="ECO:0000256" key="7">
    <source>
        <dbReference type="ARBA" id="ARBA00023136"/>
    </source>
</evidence>
<feature type="signal peptide" evidence="10">
    <location>
        <begin position="1"/>
        <end position="25"/>
    </location>
</feature>
<dbReference type="SUPFAM" id="SSF52058">
    <property type="entry name" value="L domain-like"/>
    <property type="match status" value="1"/>
</dbReference>
<evidence type="ECO:0000256" key="8">
    <source>
        <dbReference type="ARBA" id="ARBA00023170"/>
    </source>
</evidence>
<evidence type="ECO:0000313" key="12">
    <source>
        <dbReference type="Proteomes" id="UP000515908"/>
    </source>
</evidence>
<gene>
    <name evidence="11" type="ORF">ADEAN_000797500</name>
</gene>
<feature type="chain" id="PRO_5029001394" evidence="10">
    <location>
        <begin position="26"/>
        <end position="352"/>
    </location>
</feature>
<reference evidence="11 12" key="1">
    <citation type="submission" date="2020-08" db="EMBL/GenBank/DDBJ databases">
        <authorList>
            <person name="Newling K."/>
            <person name="Davey J."/>
            <person name="Forrester S."/>
        </authorList>
    </citation>
    <scope>NUCLEOTIDE SEQUENCE [LARGE SCALE GENOMIC DNA]</scope>
    <source>
        <strain evidence="12">Crithidia deanei Carvalho (ATCC PRA-265)</strain>
    </source>
</reference>
<dbReference type="GO" id="GO:0016020">
    <property type="term" value="C:membrane"/>
    <property type="evidence" value="ECO:0007669"/>
    <property type="project" value="UniProtKB-SubCell"/>
</dbReference>
<keyword evidence="2" id="KW-0433">Leucine-rich repeat</keyword>
<comment type="subcellular location">
    <subcellularLocation>
        <location evidence="1">Membrane</location>
        <topology evidence="1">Single-pass membrane protein</topology>
    </subcellularLocation>
</comment>
<keyword evidence="7" id="KW-0472">Membrane</keyword>
<evidence type="ECO:0000256" key="10">
    <source>
        <dbReference type="SAM" id="SignalP"/>
    </source>
</evidence>
<name>A0A7G2CPH5_9TRYP</name>
<organism evidence="11 12">
    <name type="scientific">Angomonas deanei</name>
    <dbReference type="NCBI Taxonomy" id="59799"/>
    <lineage>
        <taxon>Eukaryota</taxon>
        <taxon>Discoba</taxon>
        <taxon>Euglenozoa</taxon>
        <taxon>Kinetoplastea</taxon>
        <taxon>Metakinetoplastina</taxon>
        <taxon>Trypanosomatida</taxon>
        <taxon>Trypanosomatidae</taxon>
        <taxon>Strigomonadinae</taxon>
        <taxon>Angomonas</taxon>
    </lineage>
</organism>
<keyword evidence="4 10" id="KW-0732">Signal</keyword>
<evidence type="ECO:0000313" key="11">
    <source>
        <dbReference type="EMBL" id="CAD2220453.1"/>
    </source>
</evidence>
<keyword evidence="12" id="KW-1185">Reference proteome</keyword>
<keyword evidence="6" id="KW-1133">Transmembrane helix</keyword>
<dbReference type="InterPro" id="IPR032675">
    <property type="entry name" value="LRR_dom_sf"/>
</dbReference>
<sequence length="352" mass="38258">MKRAVLRSPLRVLLACLVLLHGAIAASDTNAYAASLLNGMGFATDPLYVCSSHTKCITCDGAGNVQKINLKGLNNYQQMTRTLPDHTQHPFTTYNYESMGITEIQCDLCTNTLGTLPAVWGRMKSLTRLNFRKSPITGTLPREWGQLTGLSVLSLGTCKLTGTLPPEWSRMTSLRELSLDNNGLTGTLPTGWQSLKNLDFIDLNSNKLSGTLPPEWSKMSGLRVLNVKHNDLEGYIPLSYTEYSFPGIEEILVTENPKLWGCMPPSWKMVASKLYTSYTAIFTQSGGYRCAYTDCSALRQGGDGCAVCDKGFTLNEATNACDSSRRNNGSSVRSVGSMAAALLGAVLLALLL</sequence>
<keyword evidence="3" id="KW-0812">Transmembrane</keyword>
<accession>A0A7G2CPH5</accession>
<dbReference type="InterPro" id="IPR001611">
    <property type="entry name" value="Leu-rich_rpt"/>
</dbReference>
<evidence type="ECO:0000256" key="6">
    <source>
        <dbReference type="ARBA" id="ARBA00022989"/>
    </source>
</evidence>
<dbReference type="Pfam" id="PF13855">
    <property type="entry name" value="LRR_8"/>
    <property type="match status" value="1"/>
</dbReference>
<dbReference type="Gene3D" id="3.80.10.10">
    <property type="entry name" value="Ribonuclease Inhibitor"/>
    <property type="match status" value="1"/>
</dbReference>
<keyword evidence="9" id="KW-0325">Glycoprotein</keyword>
<evidence type="ECO:0000256" key="2">
    <source>
        <dbReference type="ARBA" id="ARBA00022614"/>
    </source>
</evidence>
<proteinExistence type="predicted"/>
<evidence type="ECO:0000256" key="4">
    <source>
        <dbReference type="ARBA" id="ARBA00022729"/>
    </source>
</evidence>
<evidence type="ECO:0000256" key="1">
    <source>
        <dbReference type="ARBA" id="ARBA00004167"/>
    </source>
</evidence>
<keyword evidence="5" id="KW-0677">Repeat</keyword>
<protein>
    <submittedName>
        <fullName evidence="11">Leucine rich repeat, putative</fullName>
    </submittedName>
</protein>
<dbReference type="FunFam" id="3.80.10.10:FF:000041">
    <property type="entry name" value="LRR receptor-like serine/threonine-protein kinase ERECTA"/>
    <property type="match status" value="1"/>
</dbReference>
<evidence type="ECO:0000256" key="5">
    <source>
        <dbReference type="ARBA" id="ARBA00022737"/>
    </source>
</evidence>
<keyword evidence="8" id="KW-0675">Receptor</keyword>
<dbReference type="VEuPathDB" id="TriTrypDB:ADEAN_000797500"/>
<dbReference type="EMBL" id="LR877161">
    <property type="protein sequence ID" value="CAD2220453.1"/>
    <property type="molecule type" value="Genomic_DNA"/>
</dbReference>
<dbReference type="AlphaFoldDB" id="A0A7G2CPH5"/>
<evidence type="ECO:0000256" key="3">
    <source>
        <dbReference type="ARBA" id="ARBA00022692"/>
    </source>
</evidence>
<dbReference type="Proteomes" id="UP000515908">
    <property type="component" value="Chromosome 17"/>
</dbReference>
<dbReference type="PANTHER" id="PTHR27000">
    <property type="entry name" value="LEUCINE-RICH REPEAT RECEPTOR-LIKE PROTEIN KINASE FAMILY PROTEIN-RELATED"/>
    <property type="match status" value="1"/>
</dbReference>